<dbReference type="PANTHER" id="PTHR31503">
    <property type="entry name" value="VACUOLAR CALCIUM ION TRANSPORTER"/>
    <property type="match status" value="1"/>
</dbReference>
<sequence length="1128" mass="123947">MDSSQQQDDALSAHRASVSSSGMMSPTDTRTNPLSRHPSVVGEGVSEGIQSTDTVRRRPEGYGTIQGLSSMRSSQTLGEPSSDRQPARSSQAGRSSSAAGPERSQSYSRLRKPPLSRRTSATTPHKREVFSVDDDTHEVEADAAERRAGLSTRRRPPPPSGLARIQSYRSAEDEEEAERDDEVSAAEEEHEEEEEELPLDEHVDCDSDGDISEAESFTLKDRQQAINQTHPFGVRIWKPALYKKDRSIQKFAQADIHSTPGGRVSNWLLLFNLVWTLLFGWWIACLAAFGAIICLLFAAAPSGREYGRVLWGLAGYLFYPFGKFIRLEKDEAYLDEDQDEGRSISEYEQWQNGDLEYGRLFFGPDRHRSIIGRSRRSLDSEPSETESLLGRGRRGESGDLHPRMKRRLFGRGEWNIGRIIFFVFFYCLISPSLIIVSGICWFLVFWIPMGKVTMLLFDHLRRHPLALSFESHISYARVDDAPDSSILVCTYRAVGSKYWKYTIDGTNIFLINLMVVVVFVIADWLVLDRILHLEMLITSPAFLFVAGLLSIIPLAYFIGQAVASISAQSSMGLGAAINALFATVVEVFLYCVALNQGKGQLVEGSIVGSIFAGILFLPGISMCFGALKRKTQRFNAKSAGVTSTMLLFAVVGAFGPTLFYQIYGTHELNCMDCEDYAHGGLNGDGAARDCRRCYFSQAPALDDRFYLEAVRPYCYFAAFMLFFSYLVGLWFTLRTHAAVIWNAEVEEKRHDEAMHASGTLRAAHQPSTAEGTGADVPIRDSHLYKRILGQSLKQHDLQHRAEDGSRPSSTAAQDAGGANGLNSTPHVVPPKGAADEEPLRPTIKVPGLSQVDNNAFVREVAEIAATAVTIASRDRYAHKPSSAGGATPRPHGASRASHLPDVEEDAATAGAATATAHAGGHGGHDAPNWSRTKSTVILLGATILYAIIAEILVDTVDVVLESFSIDQKFLGLTLFALVPNTTEFLNAISFAMNGNIALSMEIGSAYALQVCLLQIPCLVLFSAVFPNIPAGADAAKYTFSLLFPQWDMVTVILCVFLLSYVYGEGKSNYFKGTILMLTYLVVVIGYYFSGYTEATMGLQRFDVMGSDGNYQAFKTIGRSTSGRAFAVI</sequence>
<proteinExistence type="inferred from homology"/>
<evidence type="ECO:0000259" key="10">
    <source>
        <dbReference type="Pfam" id="PF01699"/>
    </source>
</evidence>
<feature type="transmembrane region" description="Helical" evidence="9">
    <location>
        <begin position="715"/>
        <end position="733"/>
    </location>
</feature>
<feature type="transmembrane region" description="Helical" evidence="9">
    <location>
        <begin position="1005"/>
        <end position="1025"/>
    </location>
</feature>
<feature type="compositionally biased region" description="Basic and acidic residues" evidence="8">
    <location>
        <begin position="795"/>
        <end position="805"/>
    </location>
</feature>
<feature type="transmembrane region" description="Helical" evidence="9">
    <location>
        <begin position="936"/>
        <end position="953"/>
    </location>
</feature>
<feature type="region of interest" description="Disordered" evidence="8">
    <location>
        <begin position="795"/>
        <end position="839"/>
    </location>
</feature>
<dbReference type="InterPro" id="IPR044880">
    <property type="entry name" value="NCX_ion-bd_dom_sf"/>
</dbReference>
<evidence type="ECO:0000313" key="13">
    <source>
        <dbReference type="Proteomes" id="UP000266272"/>
    </source>
</evidence>
<dbReference type="InterPro" id="IPR004837">
    <property type="entry name" value="NaCa_Exmemb"/>
</dbReference>
<evidence type="ECO:0000259" key="11">
    <source>
        <dbReference type="Pfam" id="PF03733"/>
    </source>
</evidence>
<evidence type="ECO:0000313" key="12">
    <source>
        <dbReference type="EMBL" id="RFU72055.1"/>
    </source>
</evidence>
<evidence type="ECO:0000256" key="7">
    <source>
        <dbReference type="ARBA" id="ARBA00023136"/>
    </source>
</evidence>
<keyword evidence="6" id="KW-0406">Ion transport</keyword>
<feature type="transmembrane region" description="Helical" evidence="9">
    <location>
        <begin position="639"/>
        <end position="662"/>
    </location>
</feature>
<feature type="region of interest" description="Disordered" evidence="8">
    <location>
        <begin position="374"/>
        <end position="398"/>
    </location>
</feature>
<evidence type="ECO:0000256" key="1">
    <source>
        <dbReference type="ARBA" id="ARBA00004127"/>
    </source>
</evidence>
<feature type="transmembrane region" description="Helical" evidence="9">
    <location>
        <begin position="267"/>
        <end position="297"/>
    </location>
</feature>
<dbReference type="FunFam" id="1.20.1420.30:FF:000017">
    <property type="entry name" value="Calcium permease family membrane transporter"/>
    <property type="match status" value="1"/>
</dbReference>
<feature type="compositionally biased region" description="Basic and acidic residues" evidence="8">
    <location>
        <begin position="138"/>
        <end position="148"/>
    </location>
</feature>
<gene>
    <name evidence="12" type="ORF">TARUN_10207</name>
</gene>
<comment type="similarity">
    <text evidence="2">Belongs to the Ca(2+):cation antiporter (CaCA) (TC 2.A.19) family.</text>
</comment>
<feature type="region of interest" description="Disordered" evidence="8">
    <location>
        <begin position="876"/>
        <end position="927"/>
    </location>
</feature>
<feature type="transmembrane region" description="Helical" evidence="9">
    <location>
        <begin position="539"/>
        <end position="559"/>
    </location>
</feature>
<organism evidence="12 13">
    <name type="scientific">Trichoderma arundinaceum</name>
    <dbReference type="NCBI Taxonomy" id="490622"/>
    <lineage>
        <taxon>Eukaryota</taxon>
        <taxon>Fungi</taxon>
        <taxon>Dikarya</taxon>
        <taxon>Ascomycota</taxon>
        <taxon>Pezizomycotina</taxon>
        <taxon>Sordariomycetes</taxon>
        <taxon>Hypocreomycetidae</taxon>
        <taxon>Hypocreales</taxon>
        <taxon>Hypocreaceae</taxon>
        <taxon>Trichoderma</taxon>
    </lineage>
</organism>
<dbReference type="GO" id="GO:0012505">
    <property type="term" value="C:endomembrane system"/>
    <property type="evidence" value="ECO:0007669"/>
    <property type="project" value="UniProtKB-SubCell"/>
</dbReference>
<feature type="region of interest" description="Disordered" evidence="8">
    <location>
        <begin position="1"/>
        <end position="205"/>
    </location>
</feature>
<feature type="compositionally biased region" description="Acidic residues" evidence="8">
    <location>
        <begin position="172"/>
        <end position="198"/>
    </location>
</feature>
<dbReference type="AlphaFoldDB" id="A0A395N7F8"/>
<keyword evidence="4 9" id="KW-0812">Transmembrane</keyword>
<comment type="subcellular location">
    <subcellularLocation>
        <location evidence="1">Endomembrane system</location>
        <topology evidence="1">Multi-pass membrane protein</topology>
    </subcellularLocation>
</comment>
<dbReference type="GO" id="GO:0006874">
    <property type="term" value="P:intracellular calcium ion homeostasis"/>
    <property type="evidence" value="ECO:0007669"/>
    <property type="project" value="TreeGrafter"/>
</dbReference>
<dbReference type="PANTHER" id="PTHR31503:SF10">
    <property type="entry name" value="VNX1 PROTEIN"/>
    <property type="match status" value="1"/>
</dbReference>
<dbReference type="STRING" id="490622.A0A395N7F8"/>
<feature type="compositionally biased region" description="Polar residues" evidence="8">
    <location>
        <begin position="17"/>
        <end position="34"/>
    </location>
</feature>
<dbReference type="Pfam" id="PF01699">
    <property type="entry name" value="Na_Ca_ex"/>
    <property type="match status" value="2"/>
</dbReference>
<accession>A0A395N7F8</accession>
<feature type="transmembrane region" description="Helical" evidence="9">
    <location>
        <begin position="973"/>
        <end position="993"/>
    </location>
</feature>
<dbReference type="Pfam" id="PF03733">
    <property type="entry name" value="YccF"/>
    <property type="match status" value="1"/>
</dbReference>
<feature type="transmembrane region" description="Helical" evidence="9">
    <location>
        <begin position="507"/>
        <end position="527"/>
    </location>
</feature>
<evidence type="ECO:0000256" key="6">
    <source>
        <dbReference type="ARBA" id="ARBA00023065"/>
    </source>
</evidence>
<protein>
    <submittedName>
        <fullName evidence="12">Ca2+:h+ antiporter</fullName>
    </submittedName>
</protein>
<feature type="transmembrane region" description="Helical" evidence="9">
    <location>
        <begin position="571"/>
        <end position="593"/>
    </location>
</feature>
<dbReference type="GO" id="GO:0015369">
    <property type="term" value="F:calcium:proton antiporter activity"/>
    <property type="evidence" value="ECO:0007669"/>
    <property type="project" value="TreeGrafter"/>
</dbReference>
<evidence type="ECO:0000256" key="8">
    <source>
        <dbReference type="SAM" id="MobiDB-lite"/>
    </source>
</evidence>
<keyword evidence="7 9" id="KW-0472">Membrane</keyword>
<feature type="domain" description="Sodium/calcium exchanger membrane region" evidence="10">
    <location>
        <begin position="934"/>
        <end position="1084"/>
    </location>
</feature>
<feature type="transmembrane region" description="Helical" evidence="9">
    <location>
        <begin position="1045"/>
        <end position="1062"/>
    </location>
</feature>
<feature type="domain" description="Inner membrane component" evidence="11">
    <location>
        <begin position="270"/>
        <end position="323"/>
    </location>
</feature>
<name>A0A395N7F8_TRIAR</name>
<dbReference type="InterPro" id="IPR005185">
    <property type="entry name" value="YccF"/>
</dbReference>
<keyword evidence="3" id="KW-0813">Transport</keyword>
<dbReference type="GO" id="GO:0005774">
    <property type="term" value="C:vacuolar membrane"/>
    <property type="evidence" value="ECO:0007669"/>
    <property type="project" value="UniProtKB-ARBA"/>
</dbReference>
<evidence type="ECO:0000256" key="5">
    <source>
        <dbReference type="ARBA" id="ARBA00022989"/>
    </source>
</evidence>
<feature type="transmembrane region" description="Helical" evidence="9">
    <location>
        <begin position="605"/>
        <end position="627"/>
    </location>
</feature>
<dbReference type="OrthoDB" id="16982at2759"/>
<feature type="compositionally biased region" description="Low complexity" evidence="8">
    <location>
        <begin position="907"/>
        <end position="918"/>
    </location>
</feature>
<evidence type="ECO:0000256" key="2">
    <source>
        <dbReference type="ARBA" id="ARBA00008170"/>
    </source>
</evidence>
<dbReference type="Gene3D" id="1.20.1420.30">
    <property type="entry name" value="NCX, central ion-binding region"/>
    <property type="match status" value="2"/>
</dbReference>
<evidence type="ECO:0000256" key="4">
    <source>
        <dbReference type="ARBA" id="ARBA00022692"/>
    </source>
</evidence>
<feature type="transmembrane region" description="Helical" evidence="9">
    <location>
        <begin position="419"/>
        <end position="447"/>
    </location>
</feature>
<keyword evidence="13" id="KW-1185">Reference proteome</keyword>
<evidence type="ECO:0000256" key="9">
    <source>
        <dbReference type="SAM" id="Phobius"/>
    </source>
</evidence>
<dbReference type="EMBL" id="PXOA01001015">
    <property type="protein sequence ID" value="RFU72055.1"/>
    <property type="molecule type" value="Genomic_DNA"/>
</dbReference>
<feature type="transmembrane region" description="Helical" evidence="9">
    <location>
        <begin position="1069"/>
        <end position="1088"/>
    </location>
</feature>
<comment type="caution">
    <text evidence="12">The sequence shown here is derived from an EMBL/GenBank/DDBJ whole genome shotgun (WGS) entry which is preliminary data.</text>
</comment>
<keyword evidence="5 9" id="KW-1133">Transmembrane helix</keyword>
<feature type="compositionally biased region" description="Polar residues" evidence="8">
    <location>
        <begin position="66"/>
        <end position="79"/>
    </location>
</feature>
<feature type="domain" description="Sodium/calcium exchanger membrane region" evidence="10">
    <location>
        <begin position="541"/>
        <end position="651"/>
    </location>
</feature>
<feature type="region of interest" description="Disordered" evidence="8">
    <location>
        <begin position="756"/>
        <end position="775"/>
    </location>
</feature>
<dbReference type="Proteomes" id="UP000266272">
    <property type="component" value="Unassembled WGS sequence"/>
</dbReference>
<dbReference type="InterPro" id="IPR004713">
    <property type="entry name" value="CaH_exchang"/>
</dbReference>
<evidence type="ECO:0000256" key="3">
    <source>
        <dbReference type="ARBA" id="ARBA00022448"/>
    </source>
</evidence>
<feature type="compositionally biased region" description="Low complexity" evidence="8">
    <location>
        <begin position="87"/>
        <end position="101"/>
    </location>
</feature>
<reference evidence="12 13" key="1">
    <citation type="journal article" date="2018" name="PLoS Pathog.">
        <title>Evolution of structural diversity of trichothecenes, a family of toxins produced by plant pathogenic and entomopathogenic fungi.</title>
        <authorList>
            <person name="Proctor R.H."/>
            <person name="McCormick S.P."/>
            <person name="Kim H.S."/>
            <person name="Cardoza R.E."/>
            <person name="Stanley A.M."/>
            <person name="Lindo L."/>
            <person name="Kelly A."/>
            <person name="Brown D.W."/>
            <person name="Lee T."/>
            <person name="Vaughan M.M."/>
            <person name="Alexander N.J."/>
            <person name="Busman M."/>
            <person name="Gutierrez S."/>
        </authorList>
    </citation>
    <scope>NUCLEOTIDE SEQUENCE [LARGE SCALE GENOMIC DNA]</scope>
    <source>
        <strain evidence="12 13">IBT 40837</strain>
    </source>
</reference>